<dbReference type="InterPro" id="IPR002347">
    <property type="entry name" value="SDR_fam"/>
</dbReference>
<evidence type="ECO:0000313" key="6">
    <source>
        <dbReference type="Proteomes" id="UP001216139"/>
    </source>
</evidence>
<organism evidence="5 6">
    <name type="scientific">Mucilaginibacter jinjuensis</name>
    <dbReference type="NCBI Taxonomy" id="1176721"/>
    <lineage>
        <taxon>Bacteria</taxon>
        <taxon>Pseudomonadati</taxon>
        <taxon>Bacteroidota</taxon>
        <taxon>Sphingobacteriia</taxon>
        <taxon>Sphingobacteriales</taxon>
        <taxon>Sphingobacteriaceae</taxon>
        <taxon>Mucilaginibacter</taxon>
    </lineage>
</organism>
<evidence type="ECO:0000256" key="1">
    <source>
        <dbReference type="ARBA" id="ARBA00006484"/>
    </source>
</evidence>
<keyword evidence="2" id="KW-0521">NADP</keyword>
<name>A0ABY7T466_9SPHI</name>
<comment type="similarity">
    <text evidence="1 4">Belongs to the short-chain dehydrogenases/reductases (SDR) family.</text>
</comment>
<evidence type="ECO:0000256" key="3">
    <source>
        <dbReference type="ARBA" id="ARBA00023002"/>
    </source>
</evidence>
<dbReference type="PANTHER" id="PTHR43490">
    <property type="entry name" value="(+)-NEOMENTHOL DEHYDROGENASE"/>
    <property type="match status" value="1"/>
</dbReference>
<keyword evidence="3" id="KW-0560">Oxidoreductase</keyword>
<gene>
    <name evidence="5" type="ORF">PQO05_20175</name>
</gene>
<dbReference type="InterPro" id="IPR036291">
    <property type="entry name" value="NAD(P)-bd_dom_sf"/>
</dbReference>
<dbReference type="Pfam" id="PF00106">
    <property type="entry name" value="adh_short"/>
    <property type="match status" value="1"/>
</dbReference>
<sequence length="244" mass="26103">MDSKQLALITGVGKETGIGFETARQLADLGYKVIITSRKQEIAEQLANILINEGLDVVPMALDVTEETAVQAITRQIEKQFGRLDVLINNATLFPDQYNTVDVALNDIRNVLESNFIGAWSTIKYLTPLLRKSAHARIVNVSSGSGSFGGEGYSLTNPWRDVISVYSISKAALNALTLKAALDLKNDNILVNAATPGITATHEVLANFGGRPVSEGAASIVFAATLPKGGPTGQFFKDGKVVAW</sequence>
<protein>
    <submittedName>
        <fullName evidence="5">SDR family NAD(P)-dependent oxidoreductase</fullName>
    </submittedName>
</protein>
<dbReference type="PANTHER" id="PTHR43490:SF99">
    <property type="entry name" value="SHORT-CHAIN DEHYDROGENASE_REDUCTASE"/>
    <property type="match status" value="1"/>
</dbReference>
<evidence type="ECO:0000256" key="4">
    <source>
        <dbReference type="RuleBase" id="RU000363"/>
    </source>
</evidence>
<dbReference type="Proteomes" id="UP001216139">
    <property type="component" value="Chromosome"/>
</dbReference>
<dbReference type="RefSeq" id="WP_273629248.1">
    <property type="nucleotide sequence ID" value="NZ_CP117167.1"/>
</dbReference>
<keyword evidence="6" id="KW-1185">Reference proteome</keyword>
<proteinExistence type="inferred from homology"/>
<evidence type="ECO:0000313" key="5">
    <source>
        <dbReference type="EMBL" id="WCT11059.1"/>
    </source>
</evidence>
<dbReference type="EMBL" id="CP117167">
    <property type="protein sequence ID" value="WCT11059.1"/>
    <property type="molecule type" value="Genomic_DNA"/>
</dbReference>
<dbReference type="PRINTS" id="PR00081">
    <property type="entry name" value="GDHRDH"/>
</dbReference>
<dbReference type="PRINTS" id="PR00080">
    <property type="entry name" value="SDRFAMILY"/>
</dbReference>
<accession>A0ABY7T466</accession>
<dbReference type="SUPFAM" id="SSF51735">
    <property type="entry name" value="NAD(P)-binding Rossmann-fold domains"/>
    <property type="match status" value="1"/>
</dbReference>
<reference evidence="5 6" key="1">
    <citation type="submission" date="2023-02" db="EMBL/GenBank/DDBJ databases">
        <title>Genome sequence of Mucilaginibacter jinjuensis strain KACC 16571.</title>
        <authorList>
            <person name="Kim S."/>
            <person name="Heo J."/>
            <person name="Kwon S.-W."/>
        </authorList>
    </citation>
    <scope>NUCLEOTIDE SEQUENCE [LARGE SCALE GENOMIC DNA]</scope>
    <source>
        <strain evidence="5 6">KACC 16571</strain>
    </source>
</reference>
<dbReference type="Gene3D" id="3.40.50.720">
    <property type="entry name" value="NAD(P)-binding Rossmann-like Domain"/>
    <property type="match status" value="1"/>
</dbReference>
<evidence type="ECO:0000256" key="2">
    <source>
        <dbReference type="ARBA" id="ARBA00022857"/>
    </source>
</evidence>